<keyword evidence="4" id="KW-1185">Reference proteome</keyword>
<reference evidence="2" key="1">
    <citation type="submission" date="2021-01" db="EMBL/GenBank/DDBJ databases">
        <authorList>
            <person name="Corre E."/>
            <person name="Pelletier E."/>
            <person name="Niang G."/>
            <person name="Scheremetjew M."/>
            <person name="Finn R."/>
            <person name="Kale V."/>
            <person name="Holt S."/>
            <person name="Cochrane G."/>
            <person name="Meng A."/>
            <person name="Brown T."/>
            <person name="Cohen L."/>
        </authorList>
    </citation>
    <scope>NUCLEOTIDE SEQUENCE</scope>
    <source>
        <strain evidence="2">CCMP1756</strain>
    </source>
</reference>
<evidence type="ECO:0000313" key="3">
    <source>
        <dbReference type="EMBL" id="CAH0369700.1"/>
    </source>
</evidence>
<protein>
    <submittedName>
        <fullName evidence="2">Uncharacterized protein</fullName>
    </submittedName>
</protein>
<dbReference type="AlphaFoldDB" id="A0A7S4E8S4"/>
<gene>
    <name evidence="2" type="ORF">PCAL00307_LOCUS12807</name>
    <name evidence="3" type="ORF">PECAL_2P28320</name>
</gene>
<evidence type="ECO:0000313" key="2">
    <source>
        <dbReference type="EMBL" id="CAE0697371.1"/>
    </source>
</evidence>
<accession>A0A7S4E8S4</accession>
<dbReference type="EMBL" id="HBIW01014877">
    <property type="protein sequence ID" value="CAE0697371.1"/>
    <property type="molecule type" value="Transcribed_RNA"/>
</dbReference>
<sequence length="1242" mass="137700">MRGAWLLLLGLGGAQPPKLVRTPKRPAPRVVDAATNEAAPANATTDEARRRLAAQRGGGRTDVYRPAPGNIYTFAPTASQTQEPTRDMERMPPPLLMPPSGAYDLAVGASLLHEIPGTQLHCTIEGVDCPLSPTGDECAPTRASPSYMAGTIIHLSGTMSPTITLRCMARAPLVDFPEYSRKEPEQQLRDSEPRARTYEVQMGMYDYDRRGYTGRVGMAYLVPYYRGMNYADEAGLTMPALSGHSSDMASVDLNTSSYLSVRIHGVDTDFADFYTIDIVNDLPYSRGTGAYKVSYCVLEDGYGDACSLAFPCKNGEPCETVGRQANKHDLATYADNDKLKGFFHGFVQHQKRRFTTETFYTDYKYYRRYMVSPKEIQEAVRYGEAWYRPAHRFNSYPRREPSFLGTDSYPDGMGGWAEVPESESRAPMDLDNNVGPEYFADGGSVGTPGSPPGKEWRYNFEIEAPGSGGIFLVPLEAPQPMQDIAPWTVCDAQIREDPTKKVTNISRHNSTSYGFLAPFFDGDSYSGSTVRLKLATTMQEVRVTRTWINIMTCCVVNITREICALNRTEVRDSGAVRITTIDEYATASIEVNNTFDLQPTPKPTSNNTATTATEVPKTISIPAAPSRTEALDLTATHDRLRGFVGGFAMRDHVYFVPHFDGRNPGHVIARLEAEDFSQATVKALDLWRWDTSLAGYFGGFGYTTHGAGIEYGFLVPHAALTGPVGKVNSQHPADTWAPGVGQDWNLDYSDGRDTSTRLGERHWYEEGGSFHSEYRTEGSQRTAVGGDHTTEYFHGKLVRLHLADFESTGDAPFDVLDLTEIDPDLRGFAGGSVVGRYGLLVPYKNRVGDDGFFGKLVKVDLEAFTVEAVLDLTRLEINSETTEISGDALRGFVGGVSFGKYFCLVPHRNNRRDINYNKRDHSALVVRVDVDDFTISTGVKVVDLSKVVRQQIPSQPDNELRGFLHGFAAGEYLYLAPHFGRDFHGKLVRIDMRDFGTLADLQATDQSTDVPVGTPGAYTGVQYVDLERSDPNLVGFSGGFSVRSSEPTVEKPLDSPEKRSEWWEQCHYIPLADGEAASSSSSRVAHVTRKEFFANRYCSDEPVKKEETGKFESLYVVMRECLESRIGIDGASAFFPYEEPYCYTNFRIPLDSDRLPGCSRGTYEKCYYENEPYTYLSKNDQDELNKIELAHRETCSAFHDEIGLAHFSTSETGVALNEATPGLVEITPEGGDYEATFPRVVL</sequence>
<proteinExistence type="predicted"/>
<dbReference type="OrthoDB" id="206814at2759"/>
<evidence type="ECO:0000256" key="1">
    <source>
        <dbReference type="SAM" id="MobiDB-lite"/>
    </source>
</evidence>
<evidence type="ECO:0000313" key="4">
    <source>
        <dbReference type="Proteomes" id="UP000789595"/>
    </source>
</evidence>
<name>A0A7S4E8S4_9STRA</name>
<dbReference type="EMBL" id="CAKKNE010000002">
    <property type="protein sequence ID" value="CAH0369700.1"/>
    <property type="molecule type" value="Genomic_DNA"/>
</dbReference>
<organism evidence="2">
    <name type="scientific">Pelagomonas calceolata</name>
    <dbReference type="NCBI Taxonomy" id="35677"/>
    <lineage>
        <taxon>Eukaryota</taxon>
        <taxon>Sar</taxon>
        <taxon>Stramenopiles</taxon>
        <taxon>Ochrophyta</taxon>
        <taxon>Pelagophyceae</taxon>
        <taxon>Pelagomonadales</taxon>
        <taxon>Pelagomonadaceae</taxon>
        <taxon>Pelagomonas</taxon>
    </lineage>
</organism>
<feature type="region of interest" description="Disordered" evidence="1">
    <location>
        <begin position="55"/>
        <end position="87"/>
    </location>
</feature>
<dbReference type="Proteomes" id="UP000789595">
    <property type="component" value="Unassembled WGS sequence"/>
</dbReference>
<reference evidence="3" key="2">
    <citation type="submission" date="2021-11" db="EMBL/GenBank/DDBJ databases">
        <authorList>
            <consortium name="Genoscope - CEA"/>
            <person name="William W."/>
        </authorList>
    </citation>
    <scope>NUCLEOTIDE SEQUENCE</scope>
</reference>